<keyword evidence="4" id="KW-1185">Reference proteome</keyword>
<dbReference type="SUPFAM" id="SSF55545">
    <property type="entry name" value="beta-N-acetylhexosaminidase-like domain"/>
    <property type="match status" value="1"/>
</dbReference>
<dbReference type="InterPro" id="IPR029018">
    <property type="entry name" value="Hex-like_dom2"/>
</dbReference>
<dbReference type="GO" id="GO:0016787">
    <property type="term" value="F:hydrolase activity"/>
    <property type="evidence" value="ECO:0007669"/>
    <property type="project" value="UniProtKB-KW"/>
</dbReference>
<accession>A0A4Q1C5N1</accession>
<evidence type="ECO:0000313" key="4">
    <source>
        <dbReference type="Proteomes" id="UP000290218"/>
    </source>
</evidence>
<dbReference type="RefSeq" id="WP_129049534.1">
    <property type="nucleotide sequence ID" value="NZ_SDHX01000002.1"/>
</dbReference>
<evidence type="ECO:0000313" key="3">
    <source>
        <dbReference type="EMBL" id="RXK53643.1"/>
    </source>
</evidence>
<dbReference type="Proteomes" id="UP000290218">
    <property type="component" value="Unassembled WGS sequence"/>
</dbReference>
<name>A0A4Q1C5N1_9BACT</name>
<dbReference type="OrthoDB" id="99887at2"/>
<proteinExistence type="predicted"/>
<feature type="signal peptide" evidence="2">
    <location>
        <begin position="1"/>
        <end position="25"/>
    </location>
</feature>
<keyword evidence="2" id="KW-0732">Signal</keyword>
<evidence type="ECO:0008006" key="5">
    <source>
        <dbReference type="Google" id="ProtNLM"/>
    </source>
</evidence>
<keyword evidence="1" id="KW-0378">Hydrolase</keyword>
<feature type="chain" id="PRO_5020449391" description="Beta-hexosaminidase bacterial type N-terminal domain-containing protein" evidence="2">
    <location>
        <begin position="26"/>
        <end position="854"/>
    </location>
</feature>
<sequence>MIPFPSLRSCLLFAGLLAATGPARAAVEAPADASPRIRYGIERLQRALPAQAPHIIVRKETGVAPKEGFILASAADGTITLTGADDSGVLYGCLELAERLRSGWPKGPQQISDAPVMVLRGPCIGMQKTYYLPGRKVYEYPYTPEEFPFFYDKAYWTEYLDHLADLRMNTLYLWNGHPFASLVRLPDYPEAVEVSDEVFAKNVEMFRWLTAECDRRGIWLVQQFYSILISKPLAEKHGLDSQLHAWNDLAADYTRKSIAAFVREFPNVGLMPCLGEALQEQNAQTRWMTDVIIPGVKDGMAAAGLTKEPPIVLRTHATDATKVMPEALKGYKNLYTEAKFNGESLTTWEPRGVRQQLHLTMSQVGSTHLANVHILANLEPFRYGATEFIQKSVLAMRDRLGAHGLHLYPLFYWDWPVSPDITPTPLKQWERDWIWFEAWARYAWNPDRDPIAERAHWTRRLAAHYGADAAPFILDAYNAAGECAPRILRRYGITEGNRQTMALGMTLDQLVRPEKYREFPELWESQSPPGERLKEYAERAWKKLPHEGETPVSINAEVLAFSAQAAAAIDRAAPLVTRNREEFNRLRNDVHAIRAMSQNYVAKTRAALAVLRYGYSKDLADMVLAEENLAESLVYFRRLTELTKDAYSAANSMQTAQRRIPVPGGIAGKRANYHWTQLLPVYEKELTEFQAQVAALKNPAAAQGRTHAPLTPAAWKLLTPGLSTYTVQVGNTVFPDAPAVFTAVAPELEGLQGIGLRRGEPDKVIDFECSEPVRVLIGYFHDRGPGWRQPPTLETDATAADRGGAEPFIVDAVKFDALPAATVHAFDYPAGRHTLQVRGTGTYLILGIVRPIAP</sequence>
<evidence type="ECO:0000256" key="1">
    <source>
        <dbReference type="ARBA" id="ARBA00022801"/>
    </source>
</evidence>
<evidence type="ECO:0000256" key="2">
    <source>
        <dbReference type="SAM" id="SignalP"/>
    </source>
</evidence>
<protein>
    <recommendedName>
        <fullName evidence="5">Beta-hexosaminidase bacterial type N-terminal domain-containing protein</fullName>
    </recommendedName>
</protein>
<comment type="caution">
    <text evidence="3">The sequence shown here is derived from an EMBL/GenBank/DDBJ whole genome shotgun (WGS) entry which is preliminary data.</text>
</comment>
<gene>
    <name evidence="3" type="ORF">ESB00_18315</name>
</gene>
<organism evidence="3 4">
    <name type="scientific">Oleiharenicola lentus</name>
    <dbReference type="NCBI Taxonomy" id="2508720"/>
    <lineage>
        <taxon>Bacteria</taxon>
        <taxon>Pseudomonadati</taxon>
        <taxon>Verrucomicrobiota</taxon>
        <taxon>Opitutia</taxon>
        <taxon>Opitutales</taxon>
        <taxon>Opitutaceae</taxon>
        <taxon>Oleiharenicola</taxon>
    </lineage>
</organism>
<dbReference type="AlphaFoldDB" id="A0A4Q1C5N1"/>
<reference evidence="3 4" key="1">
    <citation type="submission" date="2019-01" db="EMBL/GenBank/DDBJ databases">
        <title>Lacunisphaera sp. strain TWA-58.</title>
        <authorList>
            <person name="Chen W.-M."/>
        </authorList>
    </citation>
    <scope>NUCLEOTIDE SEQUENCE [LARGE SCALE GENOMIC DNA]</scope>
    <source>
        <strain evidence="3 4">TWA-58</strain>
    </source>
</reference>
<dbReference type="EMBL" id="SDHX01000002">
    <property type="protein sequence ID" value="RXK53643.1"/>
    <property type="molecule type" value="Genomic_DNA"/>
</dbReference>
<dbReference type="GO" id="GO:0005975">
    <property type="term" value="P:carbohydrate metabolic process"/>
    <property type="evidence" value="ECO:0007669"/>
    <property type="project" value="UniProtKB-ARBA"/>
</dbReference>